<gene>
    <name evidence="1" type="ORF">E2C06_07735</name>
</gene>
<accession>A0A4R5QJK5</accession>
<reference evidence="1 2" key="1">
    <citation type="journal article" date="2016" name="J. Microbiol.">
        <title>Dankookia rubra gen. nov., sp. nov., an alphaproteobacterium isolated from sediment of a shallow stream.</title>
        <authorList>
            <person name="Kim W.H."/>
            <person name="Kim D.H."/>
            <person name="Kang K."/>
            <person name="Ahn T.Y."/>
        </authorList>
    </citation>
    <scope>NUCLEOTIDE SEQUENCE [LARGE SCALE GENOMIC DNA]</scope>
    <source>
        <strain evidence="1 2">JCM30602</strain>
    </source>
</reference>
<keyword evidence="2" id="KW-1185">Reference proteome</keyword>
<dbReference type="Proteomes" id="UP000295096">
    <property type="component" value="Unassembled WGS sequence"/>
</dbReference>
<dbReference type="EMBL" id="SMSJ01000006">
    <property type="protein sequence ID" value="TDH63253.1"/>
    <property type="molecule type" value="Genomic_DNA"/>
</dbReference>
<evidence type="ECO:0000313" key="2">
    <source>
        <dbReference type="Proteomes" id="UP000295096"/>
    </source>
</evidence>
<name>A0A4R5QJK5_9PROT</name>
<comment type="caution">
    <text evidence="1">The sequence shown here is derived from an EMBL/GenBank/DDBJ whole genome shotgun (WGS) entry which is preliminary data.</text>
</comment>
<evidence type="ECO:0000313" key="1">
    <source>
        <dbReference type="EMBL" id="TDH63253.1"/>
    </source>
</evidence>
<dbReference type="RefSeq" id="WP_133288014.1">
    <property type="nucleotide sequence ID" value="NZ_SMSJ01000006.1"/>
</dbReference>
<protein>
    <submittedName>
        <fullName evidence="1">Uncharacterized protein</fullName>
    </submittedName>
</protein>
<dbReference type="AlphaFoldDB" id="A0A4R5QJK5"/>
<organism evidence="1 2">
    <name type="scientific">Dankookia rubra</name>
    <dbReference type="NCBI Taxonomy" id="1442381"/>
    <lineage>
        <taxon>Bacteria</taxon>
        <taxon>Pseudomonadati</taxon>
        <taxon>Pseudomonadota</taxon>
        <taxon>Alphaproteobacteria</taxon>
        <taxon>Acetobacterales</taxon>
        <taxon>Roseomonadaceae</taxon>
        <taxon>Dankookia</taxon>
    </lineage>
</organism>
<sequence length="141" mass="14784">MQPLILGPFVVTRDGALQPREASARPALRFSWRGRRCEAALGMDGVHLAAIAGRIPSTAEPGADRATALATVATLPRSLPPGWRVQLLPDHRIRLEAAADTAAAPTATGVIAAMVRFALALDPYLDRLESASAGPSGRLNS</sequence>
<dbReference type="OrthoDB" id="7277418at2"/>
<proteinExistence type="predicted"/>